<dbReference type="Pfam" id="PF01850">
    <property type="entry name" value="PIN"/>
    <property type="match status" value="1"/>
</dbReference>
<accession>A0A1F5DIA6</accession>
<comment type="cofactor">
    <cofactor evidence="1">
        <name>Mg(2+)</name>
        <dbReference type="ChEBI" id="CHEBI:18420"/>
    </cofactor>
</comment>
<evidence type="ECO:0000256" key="7">
    <source>
        <dbReference type="ARBA" id="ARBA00038093"/>
    </source>
</evidence>
<dbReference type="SUPFAM" id="SSF88723">
    <property type="entry name" value="PIN domain-like"/>
    <property type="match status" value="1"/>
</dbReference>
<dbReference type="Proteomes" id="UP000178758">
    <property type="component" value="Unassembled WGS sequence"/>
</dbReference>
<dbReference type="InterPro" id="IPR002716">
    <property type="entry name" value="PIN_dom"/>
</dbReference>
<name>A0A1F5DIA6_9BACT</name>
<dbReference type="PANTHER" id="PTHR33653">
    <property type="entry name" value="RIBONUCLEASE VAPC2"/>
    <property type="match status" value="1"/>
</dbReference>
<sequence>MKKLVVDTDIIIDYLRQINQETLLKGFLQNKNLKIYIAAIAITELWKGDNITKLQEKNQVEGLLSKLKIIIADKKISQKAGEILRKYHHLMLADALVAATAIVENAELVTFNKKHFNKVEKMKLYNF</sequence>
<keyword evidence="4" id="KW-0479">Metal-binding</keyword>
<keyword evidence="2" id="KW-1277">Toxin-antitoxin system</keyword>
<evidence type="ECO:0000256" key="2">
    <source>
        <dbReference type="ARBA" id="ARBA00022649"/>
    </source>
</evidence>
<keyword evidence="3" id="KW-0540">Nuclease</keyword>
<dbReference type="GO" id="GO:0046872">
    <property type="term" value="F:metal ion binding"/>
    <property type="evidence" value="ECO:0007669"/>
    <property type="project" value="UniProtKB-KW"/>
</dbReference>
<proteinExistence type="inferred from homology"/>
<protein>
    <recommendedName>
        <fullName evidence="8">PIN domain-containing protein</fullName>
    </recommendedName>
</protein>
<dbReference type="InterPro" id="IPR050556">
    <property type="entry name" value="Type_II_TA_system_RNase"/>
</dbReference>
<keyword evidence="5" id="KW-0378">Hydrolase</keyword>
<gene>
    <name evidence="9" type="ORF">A3J78_00830</name>
</gene>
<evidence type="ECO:0000313" key="9">
    <source>
        <dbReference type="EMBL" id="OGD54845.1"/>
    </source>
</evidence>
<keyword evidence="6" id="KW-0460">Magnesium</keyword>
<dbReference type="AlphaFoldDB" id="A0A1F5DIA6"/>
<evidence type="ECO:0000256" key="5">
    <source>
        <dbReference type="ARBA" id="ARBA00022801"/>
    </source>
</evidence>
<dbReference type="InterPro" id="IPR029060">
    <property type="entry name" value="PIN-like_dom_sf"/>
</dbReference>
<comment type="similarity">
    <text evidence="7">Belongs to the PINc/VapC protein family.</text>
</comment>
<reference evidence="9 10" key="1">
    <citation type="journal article" date="2016" name="Nat. Commun.">
        <title>Thousands of microbial genomes shed light on interconnected biogeochemical processes in an aquifer system.</title>
        <authorList>
            <person name="Anantharaman K."/>
            <person name="Brown C.T."/>
            <person name="Hug L.A."/>
            <person name="Sharon I."/>
            <person name="Castelle C.J."/>
            <person name="Probst A.J."/>
            <person name="Thomas B.C."/>
            <person name="Singh A."/>
            <person name="Wilkins M.J."/>
            <person name="Karaoz U."/>
            <person name="Brodie E.L."/>
            <person name="Williams K.H."/>
            <person name="Hubbard S.S."/>
            <person name="Banfield J.F."/>
        </authorList>
    </citation>
    <scope>NUCLEOTIDE SEQUENCE [LARGE SCALE GENOMIC DNA]</scope>
</reference>
<dbReference type="SMART" id="SM00670">
    <property type="entry name" value="PINc"/>
    <property type="match status" value="1"/>
</dbReference>
<dbReference type="Gene3D" id="3.40.50.1010">
    <property type="entry name" value="5'-nuclease"/>
    <property type="match status" value="1"/>
</dbReference>
<dbReference type="GO" id="GO:0004518">
    <property type="term" value="F:nuclease activity"/>
    <property type="evidence" value="ECO:0007669"/>
    <property type="project" value="UniProtKB-KW"/>
</dbReference>
<comment type="caution">
    <text evidence="9">The sequence shown here is derived from an EMBL/GenBank/DDBJ whole genome shotgun (WGS) entry which is preliminary data.</text>
</comment>
<organism evidence="9 10">
    <name type="scientific">Candidatus Beckwithbacteria bacterium RBG_13_35_6</name>
    <dbReference type="NCBI Taxonomy" id="1797456"/>
    <lineage>
        <taxon>Bacteria</taxon>
        <taxon>Candidatus Beckwithiibacteriota</taxon>
    </lineage>
</organism>
<evidence type="ECO:0000256" key="4">
    <source>
        <dbReference type="ARBA" id="ARBA00022723"/>
    </source>
</evidence>
<dbReference type="EMBL" id="MEZJ01000003">
    <property type="protein sequence ID" value="OGD54845.1"/>
    <property type="molecule type" value="Genomic_DNA"/>
</dbReference>
<feature type="domain" description="PIN" evidence="8">
    <location>
        <begin position="2"/>
        <end position="117"/>
    </location>
</feature>
<dbReference type="GO" id="GO:0016787">
    <property type="term" value="F:hydrolase activity"/>
    <property type="evidence" value="ECO:0007669"/>
    <property type="project" value="UniProtKB-KW"/>
</dbReference>
<evidence type="ECO:0000313" key="10">
    <source>
        <dbReference type="Proteomes" id="UP000178758"/>
    </source>
</evidence>
<dbReference type="PANTHER" id="PTHR33653:SF1">
    <property type="entry name" value="RIBONUCLEASE VAPC2"/>
    <property type="match status" value="1"/>
</dbReference>
<evidence type="ECO:0000256" key="3">
    <source>
        <dbReference type="ARBA" id="ARBA00022722"/>
    </source>
</evidence>
<evidence type="ECO:0000256" key="6">
    <source>
        <dbReference type="ARBA" id="ARBA00022842"/>
    </source>
</evidence>
<evidence type="ECO:0000259" key="8">
    <source>
        <dbReference type="SMART" id="SM00670"/>
    </source>
</evidence>
<evidence type="ECO:0000256" key="1">
    <source>
        <dbReference type="ARBA" id="ARBA00001946"/>
    </source>
</evidence>